<dbReference type="RefSeq" id="WP_111596025.1">
    <property type="nucleotide sequence ID" value="NZ_QLLL01000001.1"/>
</dbReference>
<dbReference type="NCBIfam" id="TIGR01068">
    <property type="entry name" value="thioredoxin"/>
    <property type="match status" value="1"/>
</dbReference>
<keyword evidence="4 9" id="KW-1015">Disulfide bond</keyword>
<dbReference type="GO" id="GO:0005829">
    <property type="term" value="C:cytosol"/>
    <property type="evidence" value="ECO:0007669"/>
    <property type="project" value="TreeGrafter"/>
</dbReference>
<dbReference type="PROSITE" id="PS51352">
    <property type="entry name" value="THIOREDOXIN_2"/>
    <property type="match status" value="1"/>
</dbReference>
<dbReference type="InterPro" id="IPR036249">
    <property type="entry name" value="Thioredoxin-like_sf"/>
</dbReference>
<evidence type="ECO:0000256" key="6">
    <source>
        <dbReference type="NCBIfam" id="TIGR01068"/>
    </source>
</evidence>
<dbReference type="GO" id="GO:0045454">
    <property type="term" value="P:cell redox homeostasis"/>
    <property type="evidence" value="ECO:0007669"/>
    <property type="project" value="TreeGrafter"/>
</dbReference>
<dbReference type="InterPro" id="IPR005746">
    <property type="entry name" value="Thioredoxin"/>
</dbReference>
<evidence type="ECO:0000313" key="11">
    <source>
        <dbReference type="EMBL" id="RAJ10906.1"/>
    </source>
</evidence>
<name>A0A327R267_9BACT</name>
<dbReference type="Pfam" id="PF00085">
    <property type="entry name" value="Thioredoxin"/>
    <property type="match status" value="1"/>
</dbReference>
<dbReference type="Gene3D" id="3.40.30.10">
    <property type="entry name" value="Glutaredoxin"/>
    <property type="match status" value="1"/>
</dbReference>
<dbReference type="AlphaFoldDB" id="A0A327R267"/>
<dbReference type="EMBL" id="QLLL01000001">
    <property type="protein sequence ID" value="RAJ10906.1"/>
    <property type="molecule type" value="Genomic_DNA"/>
</dbReference>
<evidence type="ECO:0000256" key="8">
    <source>
        <dbReference type="PIRSR" id="PIRSR000077-1"/>
    </source>
</evidence>
<comment type="similarity">
    <text evidence="1 7">Belongs to the thioredoxin family.</text>
</comment>
<evidence type="ECO:0000256" key="1">
    <source>
        <dbReference type="ARBA" id="ARBA00008987"/>
    </source>
</evidence>
<keyword evidence="2" id="KW-0813">Transport</keyword>
<keyword evidence="12" id="KW-1185">Reference proteome</keyword>
<keyword evidence="3" id="KW-0249">Electron transport</keyword>
<feature type="domain" description="Thioredoxin" evidence="10">
    <location>
        <begin position="1"/>
        <end position="104"/>
    </location>
</feature>
<keyword evidence="5 9" id="KW-0676">Redox-active center</keyword>
<dbReference type="CDD" id="cd02947">
    <property type="entry name" value="TRX_family"/>
    <property type="match status" value="1"/>
</dbReference>
<evidence type="ECO:0000256" key="5">
    <source>
        <dbReference type="ARBA" id="ARBA00023284"/>
    </source>
</evidence>
<feature type="site" description="Contributes to redox potential value" evidence="8">
    <location>
        <position position="30"/>
    </location>
</feature>
<dbReference type="PIRSF" id="PIRSF000077">
    <property type="entry name" value="Thioredoxin"/>
    <property type="match status" value="1"/>
</dbReference>
<dbReference type="PANTHER" id="PTHR45663:SF11">
    <property type="entry name" value="GEO12009P1"/>
    <property type="match status" value="1"/>
</dbReference>
<dbReference type="FunFam" id="3.40.30.10:FF:000001">
    <property type="entry name" value="Thioredoxin"/>
    <property type="match status" value="1"/>
</dbReference>
<protein>
    <recommendedName>
        <fullName evidence="6 7">Thioredoxin</fullName>
    </recommendedName>
</protein>
<gene>
    <name evidence="11" type="ORF">LX64_00513</name>
</gene>
<dbReference type="Proteomes" id="UP000249547">
    <property type="component" value="Unassembled WGS sequence"/>
</dbReference>
<dbReference type="GO" id="GO:0015035">
    <property type="term" value="F:protein-disulfide reductase activity"/>
    <property type="evidence" value="ECO:0007669"/>
    <property type="project" value="UniProtKB-UniRule"/>
</dbReference>
<evidence type="ECO:0000256" key="2">
    <source>
        <dbReference type="ARBA" id="ARBA00022448"/>
    </source>
</evidence>
<evidence type="ECO:0000259" key="10">
    <source>
        <dbReference type="PROSITE" id="PS51352"/>
    </source>
</evidence>
<dbReference type="PANTHER" id="PTHR45663">
    <property type="entry name" value="GEO12009P1"/>
    <property type="match status" value="1"/>
</dbReference>
<organism evidence="11 12">
    <name type="scientific">Chitinophaga skermanii</name>
    <dbReference type="NCBI Taxonomy" id="331697"/>
    <lineage>
        <taxon>Bacteria</taxon>
        <taxon>Pseudomonadati</taxon>
        <taxon>Bacteroidota</taxon>
        <taxon>Chitinophagia</taxon>
        <taxon>Chitinophagales</taxon>
        <taxon>Chitinophagaceae</taxon>
        <taxon>Chitinophaga</taxon>
    </lineage>
</organism>
<sequence>MVLITDDSFNSDVLNATGLVLVDMWAEWCRPCKEMRPIIEELAMNYAGQITVGNFNVEDNPRIPPQYDVHSIPTFLFFKDGKLLDKIVGAHPKEEYENRIEKYK</sequence>
<dbReference type="InterPro" id="IPR013766">
    <property type="entry name" value="Thioredoxin_domain"/>
</dbReference>
<comment type="caution">
    <text evidence="11">The sequence shown here is derived from an EMBL/GenBank/DDBJ whole genome shotgun (WGS) entry which is preliminary data.</text>
</comment>
<feature type="active site" description="Nucleophile" evidence="8">
    <location>
        <position position="29"/>
    </location>
</feature>
<proteinExistence type="inferred from homology"/>
<accession>A0A327R267</accession>
<evidence type="ECO:0000256" key="7">
    <source>
        <dbReference type="PIRNR" id="PIRNR000077"/>
    </source>
</evidence>
<feature type="site" description="Contributes to redox potential value" evidence="8">
    <location>
        <position position="31"/>
    </location>
</feature>
<feature type="site" description="Deprotonates C-terminal active site Cys" evidence="8">
    <location>
        <position position="23"/>
    </location>
</feature>
<dbReference type="PRINTS" id="PR00421">
    <property type="entry name" value="THIOREDOXIN"/>
</dbReference>
<reference evidence="11 12" key="1">
    <citation type="submission" date="2018-06" db="EMBL/GenBank/DDBJ databases">
        <title>Genomic Encyclopedia of Archaeal and Bacterial Type Strains, Phase II (KMG-II): from individual species to whole genera.</title>
        <authorList>
            <person name="Goeker M."/>
        </authorList>
    </citation>
    <scope>NUCLEOTIDE SEQUENCE [LARGE SCALE GENOMIC DNA]</scope>
    <source>
        <strain evidence="11 12">DSM 23857</strain>
    </source>
</reference>
<evidence type="ECO:0000313" key="12">
    <source>
        <dbReference type="Proteomes" id="UP000249547"/>
    </source>
</evidence>
<evidence type="ECO:0000256" key="4">
    <source>
        <dbReference type="ARBA" id="ARBA00023157"/>
    </source>
</evidence>
<evidence type="ECO:0000256" key="9">
    <source>
        <dbReference type="PIRSR" id="PIRSR000077-4"/>
    </source>
</evidence>
<feature type="active site" description="Nucleophile" evidence="8">
    <location>
        <position position="32"/>
    </location>
</feature>
<dbReference type="SUPFAM" id="SSF52833">
    <property type="entry name" value="Thioredoxin-like"/>
    <property type="match status" value="1"/>
</dbReference>
<dbReference type="OrthoDB" id="9790390at2"/>
<feature type="disulfide bond" description="Redox-active" evidence="9">
    <location>
        <begin position="29"/>
        <end position="32"/>
    </location>
</feature>
<evidence type="ECO:0000256" key="3">
    <source>
        <dbReference type="ARBA" id="ARBA00022982"/>
    </source>
</evidence>